<gene>
    <name evidence="1" type="ORF">CLV72_11217</name>
</gene>
<dbReference type="Proteomes" id="UP000237846">
    <property type="component" value="Unassembled WGS sequence"/>
</dbReference>
<evidence type="ECO:0000313" key="1">
    <source>
        <dbReference type="EMBL" id="PRX91944.1"/>
    </source>
</evidence>
<keyword evidence="2" id="KW-1185">Reference proteome</keyword>
<sequence>MSRKPTAAAVSRYLRENGFRRPQNDRDLLYHFRVEQGGDVVVVRVGPRVPEFKRERLEAVLRERYEVRPWRTALLGFEVLSRKG</sequence>
<dbReference type="EMBL" id="PVZC01000012">
    <property type="protein sequence ID" value="PRX91944.1"/>
    <property type="molecule type" value="Genomic_DNA"/>
</dbReference>
<name>A0A2T0PSR6_9ACTN</name>
<dbReference type="AlphaFoldDB" id="A0A2T0PSR6"/>
<organism evidence="1 2">
    <name type="scientific">Allonocardiopsis opalescens</name>
    <dbReference type="NCBI Taxonomy" id="1144618"/>
    <lineage>
        <taxon>Bacteria</taxon>
        <taxon>Bacillati</taxon>
        <taxon>Actinomycetota</taxon>
        <taxon>Actinomycetes</taxon>
        <taxon>Streptosporangiales</taxon>
        <taxon>Allonocardiopsis</taxon>
    </lineage>
</organism>
<protein>
    <submittedName>
        <fullName evidence="1">Uncharacterized protein</fullName>
    </submittedName>
</protein>
<reference evidence="1 2" key="1">
    <citation type="submission" date="2018-03" db="EMBL/GenBank/DDBJ databases">
        <title>Genomic Encyclopedia of Archaeal and Bacterial Type Strains, Phase II (KMG-II): from individual species to whole genera.</title>
        <authorList>
            <person name="Goeker M."/>
        </authorList>
    </citation>
    <scope>NUCLEOTIDE SEQUENCE [LARGE SCALE GENOMIC DNA]</scope>
    <source>
        <strain evidence="1 2">DSM 45601</strain>
    </source>
</reference>
<accession>A0A2T0PSR6</accession>
<comment type="caution">
    <text evidence="1">The sequence shown here is derived from an EMBL/GenBank/DDBJ whole genome shotgun (WGS) entry which is preliminary data.</text>
</comment>
<proteinExistence type="predicted"/>
<evidence type="ECO:0000313" key="2">
    <source>
        <dbReference type="Proteomes" id="UP000237846"/>
    </source>
</evidence>